<dbReference type="RefSeq" id="WP_209872358.1">
    <property type="nucleotide sequence ID" value="NZ_JAGGLV010000005.1"/>
</dbReference>
<proteinExistence type="predicted"/>
<comment type="caution">
    <text evidence="2">The sequence shown here is derived from an EMBL/GenBank/DDBJ whole genome shotgun (WGS) entry which is preliminary data.</text>
</comment>
<dbReference type="Proteomes" id="UP000773462">
    <property type="component" value="Unassembled WGS sequence"/>
</dbReference>
<evidence type="ECO:0000256" key="1">
    <source>
        <dbReference type="SAM" id="Phobius"/>
    </source>
</evidence>
<organism evidence="2 3">
    <name type="scientific">Paenibacillus silagei</name>
    <dbReference type="NCBI Taxonomy" id="1670801"/>
    <lineage>
        <taxon>Bacteria</taxon>
        <taxon>Bacillati</taxon>
        <taxon>Bacillota</taxon>
        <taxon>Bacilli</taxon>
        <taxon>Bacillales</taxon>
        <taxon>Paenibacillaceae</taxon>
        <taxon>Paenibacillus</taxon>
    </lineage>
</organism>
<evidence type="ECO:0000313" key="2">
    <source>
        <dbReference type="EMBL" id="MBP2111962.1"/>
    </source>
</evidence>
<accession>A0ABS4NPG9</accession>
<protein>
    <submittedName>
        <fullName evidence="2">Uncharacterized protein</fullName>
    </submittedName>
</protein>
<feature type="transmembrane region" description="Helical" evidence="1">
    <location>
        <begin position="6"/>
        <end position="24"/>
    </location>
</feature>
<keyword evidence="1" id="KW-0812">Transmembrane</keyword>
<feature type="transmembrane region" description="Helical" evidence="1">
    <location>
        <begin position="129"/>
        <end position="148"/>
    </location>
</feature>
<name>A0ABS4NPG9_9BACL</name>
<feature type="transmembrane region" description="Helical" evidence="1">
    <location>
        <begin position="70"/>
        <end position="89"/>
    </location>
</feature>
<reference evidence="2 3" key="1">
    <citation type="submission" date="2021-03" db="EMBL/GenBank/DDBJ databases">
        <title>Genomic Encyclopedia of Type Strains, Phase IV (KMG-IV): sequencing the most valuable type-strain genomes for metagenomic binning, comparative biology and taxonomic classification.</title>
        <authorList>
            <person name="Goeker M."/>
        </authorList>
    </citation>
    <scope>NUCLEOTIDE SEQUENCE [LARGE SCALE GENOMIC DNA]</scope>
    <source>
        <strain evidence="2 3">DSM 101953</strain>
    </source>
</reference>
<feature type="transmembrane region" description="Helical" evidence="1">
    <location>
        <begin position="101"/>
        <end position="123"/>
    </location>
</feature>
<dbReference type="EMBL" id="JAGGLV010000005">
    <property type="protein sequence ID" value="MBP2111962.1"/>
    <property type="molecule type" value="Genomic_DNA"/>
</dbReference>
<sequence>MGLHAQGFIISLLVLLPNLIFIFFPPRSVPGSLDSVPLIFTLLERAGQITCFMMPILFGRMIAAEPLGVSAILMALCMLVYYGCWVRYYRSGRAFAVLFKPWLGIPVPMAVFPALYFLLLGVWLQSWLFVVPACLFAAGHLVNSWSVYGHVRS</sequence>
<keyword evidence="1" id="KW-0472">Membrane</keyword>
<keyword evidence="3" id="KW-1185">Reference proteome</keyword>
<keyword evidence="1" id="KW-1133">Transmembrane helix</keyword>
<gene>
    <name evidence="2" type="ORF">J2Z70_002103</name>
</gene>
<evidence type="ECO:0000313" key="3">
    <source>
        <dbReference type="Proteomes" id="UP000773462"/>
    </source>
</evidence>